<dbReference type="AlphaFoldDB" id="A0A7R9DMP1"/>
<feature type="compositionally biased region" description="Polar residues" evidence="1">
    <location>
        <begin position="56"/>
        <end position="80"/>
    </location>
</feature>
<reference evidence="2" key="1">
    <citation type="submission" date="2020-11" db="EMBL/GenBank/DDBJ databases">
        <authorList>
            <person name="Tran Van P."/>
        </authorList>
    </citation>
    <scope>NUCLEOTIDE SEQUENCE</scope>
</reference>
<dbReference type="EMBL" id="OC331643">
    <property type="protein sequence ID" value="CAD7417595.1"/>
    <property type="molecule type" value="Genomic_DNA"/>
</dbReference>
<feature type="compositionally biased region" description="Polar residues" evidence="1">
    <location>
        <begin position="166"/>
        <end position="175"/>
    </location>
</feature>
<organism evidence="2">
    <name type="scientific">Timema cristinae</name>
    <name type="common">Walking stick</name>
    <dbReference type="NCBI Taxonomy" id="61476"/>
    <lineage>
        <taxon>Eukaryota</taxon>
        <taxon>Metazoa</taxon>
        <taxon>Ecdysozoa</taxon>
        <taxon>Arthropoda</taxon>
        <taxon>Hexapoda</taxon>
        <taxon>Insecta</taxon>
        <taxon>Pterygota</taxon>
        <taxon>Neoptera</taxon>
        <taxon>Polyneoptera</taxon>
        <taxon>Phasmatodea</taxon>
        <taxon>Timematodea</taxon>
        <taxon>Timematoidea</taxon>
        <taxon>Timematidae</taxon>
        <taxon>Timema</taxon>
    </lineage>
</organism>
<evidence type="ECO:0000313" key="2">
    <source>
        <dbReference type="EMBL" id="CAD7417595.1"/>
    </source>
</evidence>
<accession>A0A7R9DMP1</accession>
<gene>
    <name evidence="2" type="ORF">TCEB3V08_LOCUS13004</name>
</gene>
<feature type="region of interest" description="Disordered" evidence="1">
    <location>
        <begin position="1"/>
        <end position="80"/>
    </location>
</feature>
<feature type="region of interest" description="Disordered" evidence="1">
    <location>
        <begin position="156"/>
        <end position="175"/>
    </location>
</feature>
<proteinExistence type="predicted"/>
<feature type="compositionally biased region" description="Polar residues" evidence="1">
    <location>
        <begin position="1"/>
        <end position="27"/>
    </location>
</feature>
<protein>
    <submittedName>
        <fullName evidence="2">Uncharacterized protein</fullName>
    </submittedName>
</protein>
<sequence>MSCSDKSTRSTQATPTGSGQNTSTKKSLFTPCRRLGLSRKSGGAKPLKLVWGNDDSPGSSPNTSTSIDPSKEQVSGSHLGFTNVTNIDPNVNNIHVTTPGRQVGLTSCGSLSKRKKSLNVSQVNVQCSNKQLDTHVKDKTELRFIDDEIVNTTDASSQKRIFDSPSPANRPTRYSSPIQRVTDISKQSFKRPNESLVGIVHDRKKSSIVGCEPLDSLDRVCPQGSTESHSKCLDSDDDLNLEAKLGRSGCEEEDQLYTQDMRSQETLRQVTEKWLRGGQSALSHLCDKYQTLGHQLTIAQILEHLQIPPSLLRYSVDDEDFY</sequence>
<name>A0A7R9DMP1_TIMCR</name>
<evidence type="ECO:0000256" key="1">
    <source>
        <dbReference type="SAM" id="MobiDB-lite"/>
    </source>
</evidence>